<dbReference type="PANTHER" id="PTHR10579:SF59">
    <property type="entry name" value="E3 UBIQUITIN-PROTEIN LIGASE EDA40-RELATED"/>
    <property type="match status" value="1"/>
</dbReference>
<dbReference type="Proteomes" id="UP001443914">
    <property type="component" value="Unassembled WGS sequence"/>
</dbReference>
<reference evidence="5" key="1">
    <citation type="submission" date="2024-03" db="EMBL/GenBank/DDBJ databases">
        <title>WGS assembly of Saponaria officinalis var. Norfolk2.</title>
        <authorList>
            <person name="Jenkins J."/>
            <person name="Shu S."/>
            <person name="Grimwood J."/>
            <person name="Barry K."/>
            <person name="Goodstein D."/>
            <person name="Schmutz J."/>
            <person name="Leebens-Mack J."/>
            <person name="Osbourn A."/>
        </authorList>
    </citation>
    <scope>NUCLEOTIDE SEQUENCE [LARGE SCALE GENOMIC DNA]</scope>
    <source>
        <strain evidence="5">JIC</strain>
    </source>
</reference>
<comment type="caution">
    <text evidence="5">The sequence shown here is derived from an EMBL/GenBank/DDBJ whole genome shotgun (WGS) entry which is preliminary data.</text>
</comment>
<gene>
    <name evidence="5" type="ORF">RND81_13G179900</name>
</gene>
<keyword evidence="1" id="KW-0863">Zinc-finger</keyword>
<feature type="region of interest" description="Disordered" evidence="2">
    <location>
        <begin position="13"/>
        <end position="39"/>
    </location>
</feature>
<dbReference type="Pfam" id="PF17123">
    <property type="entry name" value="zf-RING_11"/>
    <property type="match status" value="1"/>
</dbReference>
<evidence type="ECO:0000256" key="1">
    <source>
        <dbReference type="PROSITE-ProRule" id="PRU00175"/>
    </source>
</evidence>
<dbReference type="SUPFAM" id="SSF53300">
    <property type="entry name" value="vWA-like"/>
    <property type="match status" value="1"/>
</dbReference>
<evidence type="ECO:0000259" key="4">
    <source>
        <dbReference type="PROSITE" id="PS50234"/>
    </source>
</evidence>
<evidence type="ECO:0000313" key="6">
    <source>
        <dbReference type="Proteomes" id="UP001443914"/>
    </source>
</evidence>
<dbReference type="EMBL" id="JBDFQZ010000013">
    <property type="protein sequence ID" value="KAK9670128.1"/>
    <property type="molecule type" value="Genomic_DNA"/>
</dbReference>
<keyword evidence="1" id="KW-0479">Metal-binding</keyword>
<feature type="domain" description="VWFA" evidence="4">
    <location>
        <begin position="330"/>
        <end position="481"/>
    </location>
</feature>
<dbReference type="InterPro" id="IPR036465">
    <property type="entry name" value="vWFA_dom_sf"/>
</dbReference>
<dbReference type="SUPFAM" id="SSF57850">
    <property type="entry name" value="RING/U-box"/>
    <property type="match status" value="1"/>
</dbReference>
<dbReference type="PROSITE" id="PS50234">
    <property type="entry name" value="VWFA"/>
    <property type="match status" value="1"/>
</dbReference>
<dbReference type="InterPro" id="IPR057427">
    <property type="entry name" value="WAV3_C"/>
</dbReference>
<evidence type="ECO:0000313" key="5">
    <source>
        <dbReference type="EMBL" id="KAK9670128.1"/>
    </source>
</evidence>
<protein>
    <submittedName>
        <fullName evidence="5">Uncharacterized protein</fullName>
    </submittedName>
</protein>
<dbReference type="PROSITE" id="PS50089">
    <property type="entry name" value="ZF_RING_2"/>
    <property type="match status" value="1"/>
</dbReference>
<feature type="compositionally biased region" description="Low complexity" evidence="2">
    <location>
        <begin position="93"/>
        <end position="119"/>
    </location>
</feature>
<dbReference type="Pfam" id="PF13768">
    <property type="entry name" value="VWA_3"/>
    <property type="match status" value="1"/>
</dbReference>
<sequence length="727" mass="79665">MVNGWRRAFCTSIPKDIQPNHPSKTASTTATTTSNPNTPKLSLASKFNFFSSSSSNSSPFGSNSSTPRPKAPPTGVTTTANNEIDGIRRLKCKTTSSTPTSKSPRLFSSTPSSPRSPSTLSLLLKTSMRLSKPSRCGICVQSVKSGQGTAIFTAECSHSFHFPCIASLATKNNGVLLCCPVCGCEWKEAPVLGAPKHNHNNDDNSNNIIINSNNINNNNNVVKKPTTADHLRVYDDDEPLMSPVSGIRFNPILETEEESEESEVDVDFPGFFSDPATPRSLSFENRRGVEVSISPEAAVVAVGRSYETYAVLLTVKAPPAPSCSRRPSVDLVAVVDVGGDMNSAKLHALKKAMKAMIFSLSSNDRLSIVVFSSCSKRVLPLRRMTPSGRRSARRIVDALNLSQGACVNDALRKAAKVIQDRKEKSHFSAIILMDGHDEIPRSNLVRPFTHVSSTRFSHLEIPVHTFKIGEELFEESFLKLMNKFLSVVVLDVRVQFGFGSGSAAAEIAAVFSCTGRPGLLNPGSAKLGDFYSDEEREILVELKVPAVSIGSHKLLSVRSYFKDPSSSMKQVIYGGDKSLVVPRPHTIRSSDPVIQRLRSLFVMTRAVAESRRLLSDKNDLVGAERLLISARAVLSQPSFKVIAAEEYKKRVEAELAEVRWRRQVELEEKRRRERDGGNSRCCVVDDKGEPLTPTSAWKAAERLAKVAVMRKSLNRVSDLHGFEDARF</sequence>
<feature type="compositionally biased region" description="Low complexity" evidence="2">
    <location>
        <begin position="54"/>
        <end position="65"/>
    </location>
</feature>
<keyword evidence="6" id="KW-1185">Reference proteome</keyword>
<organism evidence="5 6">
    <name type="scientific">Saponaria officinalis</name>
    <name type="common">Common soapwort</name>
    <name type="synonym">Lychnis saponaria</name>
    <dbReference type="NCBI Taxonomy" id="3572"/>
    <lineage>
        <taxon>Eukaryota</taxon>
        <taxon>Viridiplantae</taxon>
        <taxon>Streptophyta</taxon>
        <taxon>Embryophyta</taxon>
        <taxon>Tracheophyta</taxon>
        <taxon>Spermatophyta</taxon>
        <taxon>Magnoliopsida</taxon>
        <taxon>eudicotyledons</taxon>
        <taxon>Gunneridae</taxon>
        <taxon>Pentapetalae</taxon>
        <taxon>Caryophyllales</taxon>
        <taxon>Caryophyllaceae</taxon>
        <taxon>Caryophylleae</taxon>
        <taxon>Saponaria</taxon>
    </lineage>
</organism>
<dbReference type="Pfam" id="PF25243">
    <property type="entry name" value="WAV3_C"/>
    <property type="match status" value="1"/>
</dbReference>
<dbReference type="InterPro" id="IPR001841">
    <property type="entry name" value="Znf_RING"/>
</dbReference>
<dbReference type="InterPro" id="IPR051266">
    <property type="entry name" value="CLCR"/>
</dbReference>
<dbReference type="SMART" id="SM00184">
    <property type="entry name" value="RING"/>
    <property type="match status" value="1"/>
</dbReference>
<dbReference type="AlphaFoldDB" id="A0AAW1H678"/>
<proteinExistence type="predicted"/>
<evidence type="ECO:0000259" key="3">
    <source>
        <dbReference type="PROSITE" id="PS50089"/>
    </source>
</evidence>
<dbReference type="GO" id="GO:0008270">
    <property type="term" value="F:zinc ion binding"/>
    <property type="evidence" value="ECO:0007669"/>
    <property type="project" value="UniProtKB-KW"/>
</dbReference>
<dbReference type="InterPro" id="IPR002035">
    <property type="entry name" value="VWF_A"/>
</dbReference>
<dbReference type="InterPro" id="IPR013083">
    <property type="entry name" value="Znf_RING/FYVE/PHD"/>
</dbReference>
<name>A0AAW1H678_SAPOF</name>
<accession>A0AAW1H678</accession>
<feature type="domain" description="RING-type" evidence="3">
    <location>
        <begin position="136"/>
        <end position="182"/>
    </location>
</feature>
<dbReference type="Gene3D" id="3.30.40.10">
    <property type="entry name" value="Zinc/RING finger domain, C3HC4 (zinc finger)"/>
    <property type="match status" value="1"/>
</dbReference>
<feature type="region of interest" description="Disordered" evidence="2">
    <location>
        <begin position="54"/>
        <end position="119"/>
    </location>
</feature>
<keyword evidence="1" id="KW-0862">Zinc</keyword>
<evidence type="ECO:0000256" key="2">
    <source>
        <dbReference type="SAM" id="MobiDB-lite"/>
    </source>
</evidence>
<feature type="compositionally biased region" description="Low complexity" evidence="2">
    <location>
        <begin position="22"/>
        <end position="39"/>
    </location>
</feature>
<dbReference type="PANTHER" id="PTHR10579">
    <property type="entry name" value="CALCIUM-ACTIVATED CHLORIDE CHANNEL REGULATOR"/>
    <property type="match status" value="1"/>
</dbReference>
<dbReference type="Gene3D" id="3.40.50.410">
    <property type="entry name" value="von Willebrand factor, type A domain"/>
    <property type="match status" value="1"/>
</dbReference>